<feature type="non-terminal residue" evidence="1">
    <location>
        <position position="1"/>
    </location>
</feature>
<reference evidence="1" key="1">
    <citation type="journal article" date="2014" name="Front. Microbiol.">
        <title>High frequency of phylogenetically diverse reductive dehalogenase-homologous genes in deep subseafloor sedimentary metagenomes.</title>
        <authorList>
            <person name="Kawai M."/>
            <person name="Futagami T."/>
            <person name="Toyoda A."/>
            <person name="Takaki Y."/>
            <person name="Nishi S."/>
            <person name="Hori S."/>
            <person name="Arai W."/>
            <person name="Tsubouchi T."/>
            <person name="Morono Y."/>
            <person name="Uchiyama I."/>
            <person name="Ito T."/>
            <person name="Fujiyama A."/>
            <person name="Inagaki F."/>
            <person name="Takami H."/>
        </authorList>
    </citation>
    <scope>NUCLEOTIDE SEQUENCE</scope>
    <source>
        <strain evidence="1">Expedition CK06-06</strain>
    </source>
</reference>
<organism evidence="1">
    <name type="scientific">marine sediment metagenome</name>
    <dbReference type="NCBI Taxonomy" id="412755"/>
    <lineage>
        <taxon>unclassified sequences</taxon>
        <taxon>metagenomes</taxon>
        <taxon>ecological metagenomes</taxon>
    </lineage>
</organism>
<dbReference type="EMBL" id="BARS01039895">
    <property type="protein sequence ID" value="GAG24203.1"/>
    <property type="molecule type" value="Genomic_DNA"/>
</dbReference>
<dbReference type="AlphaFoldDB" id="X0WI67"/>
<protein>
    <submittedName>
        <fullName evidence="1">Uncharacterized protein</fullName>
    </submittedName>
</protein>
<sequence>ALDRLGLKPTGETYGMNTELHSWKYYKSPEYIMILRENVDGTFLVRACVRELRREVS</sequence>
<proteinExistence type="predicted"/>
<gene>
    <name evidence="1" type="ORF">S01H1_60893</name>
</gene>
<name>X0WI67_9ZZZZ</name>
<comment type="caution">
    <text evidence="1">The sequence shown here is derived from an EMBL/GenBank/DDBJ whole genome shotgun (WGS) entry which is preliminary data.</text>
</comment>
<accession>X0WI67</accession>
<evidence type="ECO:0000313" key="1">
    <source>
        <dbReference type="EMBL" id="GAG24203.1"/>
    </source>
</evidence>